<sequence>MAETTPKPVNIYWSHDLQNVEKLPWYQKELQEINPEARELFEKYSQIPSEEVVSHITQFRDEGFKVFPYPCLGKWGFLNFNIRRSPQYDEILRRVKNGDKLLDIGCCVGQDIRKLVYDGAPSENLVGSDLKKEFMDIGYDLFRDGTTLKATFIAADIFDPESDLKTIDGSMDIVYASHFFHLFNWDEQVDAAKRMVALLKPKAGSLVVGRHTGHTVAEETTPRFKLDKPKFRHNAESFARLWKQVEEETGTNFKIDSFYDDEAYTDKNANFMPEGTRTIGFSIERL</sequence>
<proteinExistence type="inferred from homology"/>
<dbReference type="RefSeq" id="XP_033383285.1">
    <property type="nucleotide sequence ID" value="XM_033528358.1"/>
</dbReference>
<dbReference type="SUPFAM" id="SSF53335">
    <property type="entry name" value="S-adenosyl-L-methionine-dependent methyltransferases"/>
    <property type="match status" value="1"/>
</dbReference>
<evidence type="ECO:0000256" key="1">
    <source>
        <dbReference type="ARBA" id="ARBA00005179"/>
    </source>
</evidence>
<dbReference type="AlphaFoldDB" id="A0A6A5XPW0"/>
<dbReference type="OrthoDB" id="2094832at2759"/>
<evidence type="ECO:0000259" key="5">
    <source>
        <dbReference type="Pfam" id="PF13649"/>
    </source>
</evidence>
<dbReference type="InterPro" id="IPR041698">
    <property type="entry name" value="Methyltransf_25"/>
</dbReference>
<keyword evidence="3" id="KW-0949">S-adenosyl-L-methionine</keyword>
<feature type="domain" description="Methyltransferase" evidence="5">
    <location>
        <begin position="102"/>
        <end position="201"/>
    </location>
</feature>
<dbReference type="Pfam" id="PF13649">
    <property type="entry name" value="Methyltransf_25"/>
    <property type="match status" value="1"/>
</dbReference>
<dbReference type="EMBL" id="ML978070">
    <property type="protein sequence ID" value="KAF2014946.1"/>
    <property type="molecule type" value="Genomic_DNA"/>
</dbReference>
<dbReference type="GO" id="GO:0016740">
    <property type="term" value="F:transferase activity"/>
    <property type="evidence" value="ECO:0007669"/>
    <property type="project" value="UniProtKB-KW"/>
</dbReference>
<comment type="similarity">
    <text evidence="4">Belongs to the class I-like SAM-binding methyltransferase superfamily.</text>
</comment>
<accession>A0A6A5XPW0</accession>
<dbReference type="GeneID" id="54285755"/>
<protein>
    <recommendedName>
        <fullName evidence="5">Methyltransferase domain-containing protein</fullName>
    </recommendedName>
</protein>
<gene>
    <name evidence="6" type="ORF">BU24DRAFT_423865</name>
</gene>
<organism evidence="6 7">
    <name type="scientific">Aaosphaeria arxii CBS 175.79</name>
    <dbReference type="NCBI Taxonomy" id="1450172"/>
    <lineage>
        <taxon>Eukaryota</taxon>
        <taxon>Fungi</taxon>
        <taxon>Dikarya</taxon>
        <taxon>Ascomycota</taxon>
        <taxon>Pezizomycotina</taxon>
        <taxon>Dothideomycetes</taxon>
        <taxon>Pleosporomycetidae</taxon>
        <taxon>Pleosporales</taxon>
        <taxon>Pleosporales incertae sedis</taxon>
        <taxon>Aaosphaeria</taxon>
    </lineage>
</organism>
<dbReference type="Proteomes" id="UP000799778">
    <property type="component" value="Unassembled WGS sequence"/>
</dbReference>
<evidence type="ECO:0000313" key="7">
    <source>
        <dbReference type="Proteomes" id="UP000799778"/>
    </source>
</evidence>
<keyword evidence="7" id="KW-1185">Reference proteome</keyword>
<dbReference type="Gene3D" id="3.40.50.150">
    <property type="entry name" value="Vaccinia Virus protein VP39"/>
    <property type="match status" value="1"/>
</dbReference>
<comment type="pathway">
    <text evidence="1">Secondary metabolite biosynthesis.</text>
</comment>
<keyword evidence="2" id="KW-0808">Transferase</keyword>
<dbReference type="PANTHER" id="PTHR35897:SF1">
    <property type="entry name" value="METHYLTRANSFERASE AUSD"/>
    <property type="match status" value="1"/>
</dbReference>
<dbReference type="InterPro" id="IPR029063">
    <property type="entry name" value="SAM-dependent_MTases_sf"/>
</dbReference>
<evidence type="ECO:0000256" key="2">
    <source>
        <dbReference type="ARBA" id="ARBA00022679"/>
    </source>
</evidence>
<evidence type="ECO:0000256" key="3">
    <source>
        <dbReference type="ARBA" id="ARBA00022691"/>
    </source>
</evidence>
<reference evidence="6" key="1">
    <citation type="journal article" date="2020" name="Stud. Mycol.">
        <title>101 Dothideomycetes genomes: a test case for predicting lifestyles and emergence of pathogens.</title>
        <authorList>
            <person name="Haridas S."/>
            <person name="Albert R."/>
            <person name="Binder M."/>
            <person name="Bloem J."/>
            <person name="Labutti K."/>
            <person name="Salamov A."/>
            <person name="Andreopoulos B."/>
            <person name="Baker S."/>
            <person name="Barry K."/>
            <person name="Bills G."/>
            <person name="Bluhm B."/>
            <person name="Cannon C."/>
            <person name="Castanera R."/>
            <person name="Culley D."/>
            <person name="Daum C."/>
            <person name="Ezra D."/>
            <person name="Gonzalez J."/>
            <person name="Henrissat B."/>
            <person name="Kuo A."/>
            <person name="Liang C."/>
            <person name="Lipzen A."/>
            <person name="Lutzoni F."/>
            <person name="Magnuson J."/>
            <person name="Mondo S."/>
            <person name="Nolan M."/>
            <person name="Ohm R."/>
            <person name="Pangilinan J."/>
            <person name="Park H.-J."/>
            <person name="Ramirez L."/>
            <person name="Alfaro M."/>
            <person name="Sun H."/>
            <person name="Tritt A."/>
            <person name="Yoshinaga Y."/>
            <person name="Zwiers L.-H."/>
            <person name="Turgeon B."/>
            <person name="Goodwin S."/>
            <person name="Spatafora J."/>
            <person name="Crous P."/>
            <person name="Grigoriev I."/>
        </authorList>
    </citation>
    <scope>NUCLEOTIDE SEQUENCE</scope>
    <source>
        <strain evidence="6">CBS 175.79</strain>
    </source>
</reference>
<evidence type="ECO:0000313" key="6">
    <source>
        <dbReference type="EMBL" id="KAF2014946.1"/>
    </source>
</evidence>
<dbReference type="InterPro" id="IPR051654">
    <property type="entry name" value="Meroterpenoid_MTases"/>
</dbReference>
<evidence type="ECO:0000256" key="4">
    <source>
        <dbReference type="ARBA" id="ARBA00038314"/>
    </source>
</evidence>
<name>A0A6A5XPW0_9PLEO</name>
<dbReference type="PANTHER" id="PTHR35897">
    <property type="entry name" value="METHYLTRANSFERASE AUSD"/>
    <property type="match status" value="1"/>
</dbReference>